<organism evidence="9 10">
    <name type="scientific">Bemisia tabaci</name>
    <name type="common">Sweetpotato whitefly</name>
    <name type="synonym">Aleurodes tabaci</name>
    <dbReference type="NCBI Taxonomy" id="7038"/>
    <lineage>
        <taxon>Eukaryota</taxon>
        <taxon>Metazoa</taxon>
        <taxon>Ecdysozoa</taxon>
        <taxon>Arthropoda</taxon>
        <taxon>Hexapoda</taxon>
        <taxon>Insecta</taxon>
        <taxon>Pterygota</taxon>
        <taxon>Neoptera</taxon>
        <taxon>Paraneoptera</taxon>
        <taxon>Hemiptera</taxon>
        <taxon>Sternorrhyncha</taxon>
        <taxon>Aleyrodoidea</taxon>
        <taxon>Aleyrodidae</taxon>
        <taxon>Aleyrodinae</taxon>
        <taxon>Bemisia</taxon>
    </lineage>
</organism>
<evidence type="ECO:0000256" key="6">
    <source>
        <dbReference type="ARBA" id="ARBA00022898"/>
    </source>
</evidence>
<dbReference type="InterPro" id="IPR004839">
    <property type="entry name" value="Aminotransferase_I/II_large"/>
</dbReference>
<keyword evidence="5" id="KW-0808">Transferase</keyword>
<evidence type="ECO:0000256" key="1">
    <source>
        <dbReference type="ARBA" id="ARBA00001933"/>
    </source>
</evidence>
<comment type="pathway">
    <text evidence="7">Amino-acid degradation; L-kynurenine degradation; kynurenate from L-kynurenine: step 1/2.</text>
</comment>
<dbReference type="SUPFAM" id="SSF53383">
    <property type="entry name" value="PLP-dependent transferases"/>
    <property type="match status" value="1"/>
</dbReference>
<keyword evidence="10" id="KW-1185">Reference proteome</keyword>
<dbReference type="PANTHER" id="PTHR43807">
    <property type="entry name" value="FI04487P"/>
    <property type="match status" value="1"/>
</dbReference>
<comment type="subunit">
    <text evidence="3">Homodimer.</text>
</comment>
<dbReference type="InterPro" id="IPR015422">
    <property type="entry name" value="PyrdxlP-dep_Trfase_small"/>
</dbReference>
<dbReference type="AlphaFoldDB" id="A0A9P0AKV8"/>
<dbReference type="Pfam" id="PF00155">
    <property type="entry name" value="Aminotran_1_2"/>
    <property type="match status" value="1"/>
</dbReference>
<comment type="cofactor">
    <cofactor evidence="1">
        <name>pyridoxal 5'-phosphate</name>
        <dbReference type="ChEBI" id="CHEBI:597326"/>
    </cofactor>
</comment>
<evidence type="ECO:0000256" key="2">
    <source>
        <dbReference type="ARBA" id="ARBA00007441"/>
    </source>
</evidence>
<feature type="domain" description="Aminotransferase class I/classII large" evidence="8">
    <location>
        <begin position="34"/>
        <end position="405"/>
    </location>
</feature>
<evidence type="ECO:0000256" key="3">
    <source>
        <dbReference type="ARBA" id="ARBA00011738"/>
    </source>
</evidence>
<keyword evidence="6" id="KW-0663">Pyridoxal phosphate</keyword>
<reference evidence="9" key="1">
    <citation type="submission" date="2021-12" db="EMBL/GenBank/DDBJ databases">
        <authorList>
            <person name="King R."/>
        </authorList>
    </citation>
    <scope>NUCLEOTIDE SEQUENCE</scope>
</reference>
<evidence type="ECO:0000256" key="4">
    <source>
        <dbReference type="ARBA" id="ARBA00022576"/>
    </source>
</evidence>
<evidence type="ECO:0000313" key="10">
    <source>
        <dbReference type="Proteomes" id="UP001152759"/>
    </source>
</evidence>
<evidence type="ECO:0000259" key="8">
    <source>
        <dbReference type="Pfam" id="PF00155"/>
    </source>
</evidence>
<dbReference type="GO" id="GO:0030170">
    <property type="term" value="F:pyridoxal phosphate binding"/>
    <property type="evidence" value="ECO:0007669"/>
    <property type="project" value="InterPro"/>
</dbReference>
<comment type="similarity">
    <text evidence="2">Belongs to the class-I pyridoxal-phosphate-dependent aminotransferase family.</text>
</comment>
<dbReference type="CDD" id="cd00609">
    <property type="entry name" value="AAT_like"/>
    <property type="match status" value="1"/>
</dbReference>
<evidence type="ECO:0000313" key="9">
    <source>
        <dbReference type="EMBL" id="CAH0392820.1"/>
    </source>
</evidence>
<dbReference type="InterPro" id="IPR015424">
    <property type="entry name" value="PyrdxlP-dep_Trfase"/>
</dbReference>
<dbReference type="Gene3D" id="3.90.1150.10">
    <property type="entry name" value="Aspartate Aminotransferase, domain 1"/>
    <property type="match status" value="1"/>
</dbReference>
<dbReference type="PANTHER" id="PTHR43807:SF20">
    <property type="entry name" value="FI04487P"/>
    <property type="match status" value="1"/>
</dbReference>
<keyword evidence="4" id="KW-0032">Aminotransferase</keyword>
<dbReference type="InterPro" id="IPR015421">
    <property type="entry name" value="PyrdxlP-dep_Trfase_major"/>
</dbReference>
<dbReference type="GO" id="GO:0016212">
    <property type="term" value="F:kynurenine-oxoglutarate transaminase activity"/>
    <property type="evidence" value="ECO:0007669"/>
    <property type="project" value="TreeGrafter"/>
</dbReference>
<sequence>MYDKFCLPERYEGTEYCVWMEYRQLALEYKPECDLSSGFPDFPAFPDHLKKYVAEVTNDKDLDHVLYQYTRGYGHPRLVNAISKLYSKLVGRHIQPMSEVLVTIGGCEALYCAINGHVGPGDEVIIIEPFFDCYESMTICAGGTPVFVPLRNKGMSSDCASSRDWVLDPDELTRAFSNKTKLFILNTPHNPLGKVFTFEELHLIARLCKKYNVICVSDEVYEWLVYKPARHIRMATLPGMWERTITIGSAGKTFSATGLKLGWAFSPAKLMKNLFIAHQNSVRCGVTLIQEVTARCLEHETSLLGTSDSYLENLSAGLQPKRDYFCRVLTDAGFNPSIPEGGYFVFSKWSNLAHKVNLSSEKDAYIDFKFTKWMTKNLKLHGIPVSCFYREQNRSLGENYVRYCYFKREETLAKAEAILTNWSGRSLTET</sequence>
<dbReference type="EMBL" id="OU963868">
    <property type="protein sequence ID" value="CAH0392820.1"/>
    <property type="molecule type" value="Genomic_DNA"/>
</dbReference>
<dbReference type="GO" id="GO:0005739">
    <property type="term" value="C:mitochondrion"/>
    <property type="evidence" value="ECO:0007669"/>
    <property type="project" value="TreeGrafter"/>
</dbReference>
<dbReference type="InterPro" id="IPR051326">
    <property type="entry name" value="Kynurenine-oxoglutarate_AT"/>
</dbReference>
<dbReference type="Gene3D" id="3.40.640.10">
    <property type="entry name" value="Type I PLP-dependent aspartate aminotransferase-like (Major domain)"/>
    <property type="match status" value="1"/>
</dbReference>
<protein>
    <recommendedName>
        <fullName evidence="8">Aminotransferase class I/classII large domain-containing protein</fullName>
    </recommendedName>
</protein>
<dbReference type="KEGG" id="btab:109032654"/>
<evidence type="ECO:0000256" key="7">
    <source>
        <dbReference type="ARBA" id="ARBA00024016"/>
    </source>
</evidence>
<dbReference type="Proteomes" id="UP001152759">
    <property type="component" value="Chromosome 7"/>
</dbReference>
<dbReference type="FunFam" id="3.90.1150.10:FF:000021">
    <property type="entry name" value="Kynurenine--oxoglutarate transaminase 3"/>
    <property type="match status" value="1"/>
</dbReference>
<evidence type="ECO:0000256" key="5">
    <source>
        <dbReference type="ARBA" id="ARBA00022679"/>
    </source>
</evidence>
<gene>
    <name evidence="9" type="ORF">BEMITA_LOCUS11292</name>
</gene>
<dbReference type="GO" id="GO:0070189">
    <property type="term" value="P:kynurenine metabolic process"/>
    <property type="evidence" value="ECO:0007669"/>
    <property type="project" value="UniProtKB-ARBA"/>
</dbReference>
<proteinExistence type="inferred from homology"/>
<name>A0A9P0AKV8_BEMTA</name>
<accession>A0A9P0AKV8</accession>
<dbReference type="FunFam" id="3.40.640.10:FF:000024">
    <property type="entry name" value="Kynurenine--oxoglutarate transaminase 3"/>
    <property type="match status" value="1"/>
</dbReference>